<feature type="compositionally biased region" description="Polar residues" evidence="1">
    <location>
        <begin position="111"/>
        <end position="126"/>
    </location>
</feature>
<comment type="caution">
    <text evidence="2">The sequence shown here is derived from an EMBL/GenBank/DDBJ whole genome shotgun (WGS) entry which is preliminary data.</text>
</comment>
<name>A0A660S6Q6_UNCT6</name>
<dbReference type="AlphaFoldDB" id="A0A660S6Q6"/>
<sequence length="150" mass="16656">MNDNDYLKKLIKSKKEKNKSPLEKFINKEDTVIEKKTPAVNKPDVEIEHYGGSTQTTDIKYNKPPESQETEPTSPKKPSGENPPDSLLKASGLREFDIDALDIDSTEEITNKSVSTPTNENSATRNSVNVTEDEINQLIGFVKTGNFDAA</sequence>
<feature type="region of interest" description="Disordered" evidence="1">
    <location>
        <begin position="104"/>
        <end position="126"/>
    </location>
</feature>
<proteinExistence type="predicted"/>
<reference evidence="2 3" key="1">
    <citation type="submission" date="2018-06" db="EMBL/GenBank/DDBJ databases">
        <title>Extensive metabolic versatility and redundancy in microbially diverse, dynamic hydrothermal sediments.</title>
        <authorList>
            <person name="Dombrowski N."/>
            <person name="Teske A."/>
            <person name="Baker B.J."/>
        </authorList>
    </citation>
    <scope>NUCLEOTIDE SEQUENCE [LARGE SCALE GENOMIC DNA]</scope>
    <source>
        <strain evidence="2">B35_G9</strain>
    </source>
</reference>
<organism evidence="2 3">
    <name type="scientific">candidate division TA06 bacterium</name>
    <dbReference type="NCBI Taxonomy" id="2250710"/>
    <lineage>
        <taxon>Bacteria</taxon>
        <taxon>Bacteria division TA06</taxon>
    </lineage>
</organism>
<dbReference type="EMBL" id="QNBC01000093">
    <property type="protein sequence ID" value="RKX65394.1"/>
    <property type="molecule type" value="Genomic_DNA"/>
</dbReference>
<evidence type="ECO:0000256" key="1">
    <source>
        <dbReference type="SAM" id="MobiDB-lite"/>
    </source>
</evidence>
<feature type="region of interest" description="Disordered" evidence="1">
    <location>
        <begin position="34"/>
        <end position="91"/>
    </location>
</feature>
<evidence type="ECO:0000313" key="2">
    <source>
        <dbReference type="EMBL" id="RKX65394.1"/>
    </source>
</evidence>
<dbReference type="Proteomes" id="UP000282321">
    <property type="component" value="Unassembled WGS sequence"/>
</dbReference>
<protein>
    <submittedName>
        <fullName evidence="2">Uncharacterized protein</fullName>
    </submittedName>
</protein>
<accession>A0A660S6Q6</accession>
<feature type="non-terminal residue" evidence="2">
    <location>
        <position position="150"/>
    </location>
</feature>
<gene>
    <name evidence="2" type="ORF">DRP44_06475</name>
</gene>
<feature type="compositionally biased region" description="Low complexity" evidence="1">
    <location>
        <begin position="64"/>
        <end position="73"/>
    </location>
</feature>
<feature type="compositionally biased region" description="Basic and acidic residues" evidence="1">
    <location>
        <begin position="34"/>
        <end position="49"/>
    </location>
</feature>
<evidence type="ECO:0000313" key="3">
    <source>
        <dbReference type="Proteomes" id="UP000282321"/>
    </source>
</evidence>